<feature type="domain" description="SIS" evidence="5">
    <location>
        <begin position="45"/>
        <end position="184"/>
    </location>
</feature>
<dbReference type="OrthoDB" id="106547at2"/>
<dbReference type="GO" id="GO:0006487">
    <property type="term" value="P:protein N-linked glycosylation"/>
    <property type="evidence" value="ECO:0007669"/>
    <property type="project" value="TreeGrafter"/>
</dbReference>
<dbReference type="PANTHER" id="PTHR10937">
    <property type="entry name" value="GLUCOSAMINE--FRUCTOSE-6-PHOSPHATE AMINOTRANSFERASE, ISOMERIZING"/>
    <property type="match status" value="1"/>
</dbReference>
<keyword evidence="4" id="KW-0677">Repeat</keyword>
<protein>
    <recommendedName>
        <fullName evidence="3">Glutamine--fructose-6-phosphate aminotransferase [isomerizing]</fullName>
        <ecNumber evidence="2">2.6.1.16</ecNumber>
    </recommendedName>
</protein>
<accession>E8V802</accession>
<dbReference type="Pfam" id="PF01380">
    <property type="entry name" value="SIS"/>
    <property type="match status" value="2"/>
</dbReference>
<evidence type="ECO:0000259" key="5">
    <source>
        <dbReference type="PROSITE" id="PS51464"/>
    </source>
</evidence>
<sequence length="376" mass="40981">MDANAERSFPHAMLREIWEQPSALERTLDYYTDGTTFRAKRFAEAQIALRDHNDVVIAASGSSRHAGLTAEIVMEDLARLAVDVEFASEYCLRSTNTKRDPAVIVISQSGETADTLAALREAKKRGHRTSAVTNVAGSTMAREADASLPTEAGVEKAIPATKSFTAQLLVLHLLALYAAQERKALDAAEVTRRLALVRELPQAVAAQLTEWEKQIEALAPFYAGAKTFLFLGRGIHYAIAREGALKLKESSYLHAEGYPAGELKHGPNALVSPEVPLIVLATYDADDAESVLRYEKTVQLLADMKAQGATVLAVINAGDVRVRGLVTHAIEVRPANEYLLPIIEVIPFQLLAYFIAVRNGVDVDRPRNLTKAVLAD</sequence>
<dbReference type="eggNOG" id="COG0449">
    <property type="taxonomic scope" value="Bacteria"/>
</dbReference>
<keyword evidence="6" id="KW-0808">Transferase</keyword>
<dbReference type="Proteomes" id="UP000006844">
    <property type="component" value="Chromosome"/>
</dbReference>
<keyword evidence="7" id="KW-1185">Reference proteome</keyword>
<feature type="domain" description="SIS" evidence="5">
    <location>
        <begin position="218"/>
        <end position="366"/>
    </location>
</feature>
<evidence type="ECO:0000313" key="6">
    <source>
        <dbReference type="EMBL" id="ADV82926.1"/>
    </source>
</evidence>
<gene>
    <name evidence="6" type="ordered locus">AciPR4_2123</name>
</gene>
<dbReference type="CDD" id="cd05009">
    <property type="entry name" value="SIS_GlmS_GlmD_2"/>
    <property type="match status" value="1"/>
</dbReference>
<dbReference type="PROSITE" id="PS51464">
    <property type="entry name" value="SIS"/>
    <property type="match status" value="2"/>
</dbReference>
<dbReference type="GO" id="GO:0004360">
    <property type="term" value="F:glutamine-fructose-6-phosphate transaminase (isomerizing) activity"/>
    <property type="evidence" value="ECO:0007669"/>
    <property type="project" value="UniProtKB-EC"/>
</dbReference>
<evidence type="ECO:0000256" key="2">
    <source>
        <dbReference type="ARBA" id="ARBA00012916"/>
    </source>
</evidence>
<proteinExistence type="predicted"/>
<dbReference type="GO" id="GO:0006047">
    <property type="term" value="P:UDP-N-acetylglucosamine metabolic process"/>
    <property type="evidence" value="ECO:0007669"/>
    <property type="project" value="TreeGrafter"/>
</dbReference>
<dbReference type="EMBL" id="CP002467">
    <property type="protein sequence ID" value="ADV82926.1"/>
    <property type="molecule type" value="Genomic_DNA"/>
</dbReference>
<dbReference type="InterPro" id="IPR046348">
    <property type="entry name" value="SIS_dom_sf"/>
</dbReference>
<dbReference type="InterPro" id="IPR001347">
    <property type="entry name" value="SIS_dom"/>
</dbReference>
<dbReference type="GO" id="GO:0097367">
    <property type="term" value="F:carbohydrate derivative binding"/>
    <property type="evidence" value="ECO:0007669"/>
    <property type="project" value="InterPro"/>
</dbReference>
<name>E8V802_TERSS</name>
<dbReference type="KEGG" id="tsa:AciPR4_2123"/>
<dbReference type="CDD" id="cd05008">
    <property type="entry name" value="SIS_GlmS_GlmD_1"/>
    <property type="match status" value="1"/>
</dbReference>
<dbReference type="HOGENOM" id="CLU_012520_2_3_0"/>
<comment type="catalytic activity">
    <reaction evidence="1">
        <text>D-fructose 6-phosphate + L-glutamine = D-glucosamine 6-phosphate + L-glutamate</text>
        <dbReference type="Rhea" id="RHEA:13237"/>
        <dbReference type="ChEBI" id="CHEBI:29985"/>
        <dbReference type="ChEBI" id="CHEBI:58359"/>
        <dbReference type="ChEBI" id="CHEBI:58725"/>
        <dbReference type="ChEBI" id="CHEBI:61527"/>
        <dbReference type="EC" id="2.6.1.16"/>
    </reaction>
</comment>
<dbReference type="AlphaFoldDB" id="E8V802"/>
<dbReference type="EC" id="2.6.1.16" evidence="2"/>
<dbReference type="GO" id="GO:0006002">
    <property type="term" value="P:fructose 6-phosphate metabolic process"/>
    <property type="evidence" value="ECO:0007669"/>
    <property type="project" value="TreeGrafter"/>
</dbReference>
<dbReference type="SUPFAM" id="SSF53697">
    <property type="entry name" value="SIS domain"/>
    <property type="match status" value="1"/>
</dbReference>
<dbReference type="Gene3D" id="3.40.50.10490">
    <property type="entry name" value="Glucose-6-phosphate isomerase like protein, domain 1"/>
    <property type="match status" value="2"/>
</dbReference>
<reference evidence="6 7" key="1">
    <citation type="journal article" date="2012" name="Stand. Genomic Sci.">
        <title>Complete genome sequence of Terriglobus saanensis type strain SP1PR4(T), an Acidobacteria from tundra soil.</title>
        <authorList>
            <person name="Rawat S.R."/>
            <person name="Mannisto M.K."/>
            <person name="Starovoytov V."/>
            <person name="Goodwin L."/>
            <person name="Nolan M."/>
            <person name="Hauser L."/>
            <person name="Land M."/>
            <person name="Davenport K.W."/>
            <person name="Woyke T."/>
            <person name="Haggblom M.M."/>
        </authorList>
    </citation>
    <scope>NUCLEOTIDE SEQUENCE</scope>
    <source>
        <strain evidence="7">ATCC BAA-1853 / DSM 23119 / SP1PR4</strain>
    </source>
</reference>
<keyword evidence="6" id="KW-0032">Aminotransferase</keyword>
<organism evidence="6 7">
    <name type="scientific">Terriglobus saanensis (strain ATCC BAA-1853 / DSM 23119 / SP1PR4)</name>
    <dbReference type="NCBI Taxonomy" id="401053"/>
    <lineage>
        <taxon>Bacteria</taxon>
        <taxon>Pseudomonadati</taxon>
        <taxon>Acidobacteriota</taxon>
        <taxon>Terriglobia</taxon>
        <taxon>Terriglobales</taxon>
        <taxon>Acidobacteriaceae</taxon>
        <taxon>Terriglobus</taxon>
    </lineage>
</organism>
<dbReference type="InterPro" id="IPR035466">
    <property type="entry name" value="GlmS/AgaS_SIS"/>
</dbReference>
<evidence type="ECO:0000313" key="7">
    <source>
        <dbReference type="Proteomes" id="UP000006844"/>
    </source>
</evidence>
<dbReference type="InterPro" id="IPR035490">
    <property type="entry name" value="GlmS/FrlB_SIS"/>
</dbReference>
<dbReference type="PANTHER" id="PTHR10937:SF0">
    <property type="entry name" value="GLUTAMINE--FRUCTOSE-6-PHOSPHATE TRANSAMINASE (ISOMERIZING)"/>
    <property type="match status" value="1"/>
</dbReference>
<dbReference type="RefSeq" id="WP_013568659.1">
    <property type="nucleotide sequence ID" value="NC_014963.1"/>
</dbReference>
<evidence type="ECO:0000256" key="4">
    <source>
        <dbReference type="ARBA" id="ARBA00022737"/>
    </source>
</evidence>
<evidence type="ECO:0000256" key="3">
    <source>
        <dbReference type="ARBA" id="ARBA00016090"/>
    </source>
</evidence>
<evidence type="ECO:0000256" key="1">
    <source>
        <dbReference type="ARBA" id="ARBA00001031"/>
    </source>
</evidence>
<dbReference type="STRING" id="401053.AciPR4_2123"/>